<sequence>MSCSCRTAPVNHILHREDRVAGAAGSVETPRLPSPQTPPPAPRGEPKVFKGQLRDTVPPVCPWSRWDVPGTPPKEGIQEASDTDARATSTDFSMWKCSSSTPSSSWMAELLTLPTLCCKPPQRML</sequence>
<evidence type="ECO:0000256" key="1">
    <source>
        <dbReference type="SAM" id="MobiDB-lite"/>
    </source>
</evidence>
<keyword evidence="3" id="KW-1185">Reference proteome</keyword>
<dbReference type="Proteomes" id="UP001476798">
    <property type="component" value="Unassembled WGS sequence"/>
</dbReference>
<accession>A0ABV0MPF1</accession>
<feature type="region of interest" description="Disordered" evidence="1">
    <location>
        <begin position="16"/>
        <end position="88"/>
    </location>
</feature>
<gene>
    <name evidence="2" type="ORF">GOODEAATRI_004963</name>
</gene>
<protein>
    <submittedName>
        <fullName evidence="2">Uncharacterized protein</fullName>
    </submittedName>
</protein>
<evidence type="ECO:0000313" key="2">
    <source>
        <dbReference type="EMBL" id="MEQ2160982.1"/>
    </source>
</evidence>
<proteinExistence type="predicted"/>
<feature type="compositionally biased region" description="Pro residues" evidence="1">
    <location>
        <begin position="32"/>
        <end position="43"/>
    </location>
</feature>
<comment type="caution">
    <text evidence="2">The sequence shown here is derived from an EMBL/GenBank/DDBJ whole genome shotgun (WGS) entry which is preliminary data.</text>
</comment>
<reference evidence="2 3" key="1">
    <citation type="submission" date="2021-06" db="EMBL/GenBank/DDBJ databases">
        <authorList>
            <person name="Palmer J.M."/>
        </authorList>
    </citation>
    <scope>NUCLEOTIDE SEQUENCE [LARGE SCALE GENOMIC DNA]</scope>
    <source>
        <strain evidence="2 3">GA_2019</strain>
        <tissue evidence="2">Muscle</tissue>
    </source>
</reference>
<evidence type="ECO:0000313" key="3">
    <source>
        <dbReference type="Proteomes" id="UP001476798"/>
    </source>
</evidence>
<name>A0ABV0MPF1_9TELE</name>
<dbReference type="EMBL" id="JAHRIO010010214">
    <property type="protein sequence ID" value="MEQ2160982.1"/>
    <property type="molecule type" value="Genomic_DNA"/>
</dbReference>
<organism evidence="2 3">
    <name type="scientific">Goodea atripinnis</name>
    <dbReference type="NCBI Taxonomy" id="208336"/>
    <lineage>
        <taxon>Eukaryota</taxon>
        <taxon>Metazoa</taxon>
        <taxon>Chordata</taxon>
        <taxon>Craniata</taxon>
        <taxon>Vertebrata</taxon>
        <taxon>Euteleostomi</taxon>
        <taxon>Actinopterygii</taxon>
        <taxon>Neopterygii</taxon>
        <taxon>Teleostei</taxon>
        <taxon>Neoteleostei</taxon>
        <taxon>Acanthomorphata</taxon>
        <taxon>Ovalentaria</taxon>
        <taxon>Atherinomorphae</taxon>
        <taxon>Cyprinodontiformes</taxon>
        <taxon>Goodeidae</taxon>
        <taxon>Goodea</taxon>
    </lineage>
</organism>